<proteinExistence type="predicted"/>
<dbReference type="Gene3D" id="3.60.21.10">
    <property type="match status" value="1"/>
</dbReference>
<feature type="non-terminal residue" evidence="2">
    <location>
        <position position="1"/>
    </location>
</feature>
<dbReference type="CDD" id="cd00839">
    <property type="entry name" value="MPP_PAPs"/>
    <property type="match status" value="1"/>
</dbReference>
<evidence type="ECO:0000313" key="2">
    <source>
        <dbReference type="EMBL" id="GMS81510.1"/>
    </source>
</evidence>
<evidence type="ECO:0000259" key="1">
    <source>
        <dbReference type="Pfam" id="PF14008"/>
    </source>
</evidence>
<protein>
    <recommendedName>
        <fullName evidence="1">Purple acid phosphatase C-terminal domain-containing protein</fullName>
    </recommendedName>
</protein>
<comment type="caution">
    <text evidence="2">The sequence shown here is derived from an EMBL/GenBank/DDBJ whole genome shotgun (WGS) entry which is preliminary data.</text>
</comment>
<dbReference type="PANTHER" id="PTHR45867:SF10">
    <property type="entry name" value="PURPLE ACID PHOSPHATASE"/>
    <property type="match status" value="1"/>
</dbReference>
<dbReference type="SUPFAM" id="SSF56300">
    <property type="entry name" value="Metallo-dependent phosphatases"/>
    <property type="match status" value="1"/>
</dbReference>
<dbReference type="EMBL" id="BTSX01000001">
    <property type="protein sequence ID" value="GMS81510.1"/>
    <property type="molecule type" value="Genomic_DNA"/>
</dbReference>
<gene>
    <name evidence="2" type="ORF">PENTCL1PPCAC_3685</name>
</gene>
<accession>A0AAV5SN13</accession>
<evidence type="ECO:0000313" key="3">
    <source>
        <dbReference type="Proteomes" id="UP001432027"/>
    </source>
</evidence>
<dbReference type="AlphaFoldDB" id="A0AAV5SN13"/>
<reference evidence="2" key="1">
    <citation type="submission" date="2023-10" db="EMBL/GenBank/DDBJ databases">
        <title>Genome assembly of Pristionchus species.</title>
        <authorList>
            <person name="Yoshida K."/>
            <person name="Sommer R.J."/>
        </authorList>
    </citation>
    <scope>NUCLEOTIDE SEQUENCE</scope>
    <source>
        <strain evidence="2">RS0144</strain>
    </source>
</reference>
<feature type="domain" description="Purple acid phosphatase C-terminal" evidence="1">
    <location>
        <begin position="101"/>
        <end position="160"/>
    </location>
</feature>
<feature type="non-terminal residue" evidence="2">
    <location>
        <position position="173"/>
    </location>
</feature>
<dbReference type="InterPro" id="IPR041792">
    <property type="entry name" value="MPP_PAP"/>
</dbReference>
<dbReference type="InterPro" id="IPR029052">
    <property type="entry name" value="Metallo-depent_PP-like"/>
</dbReference>
<name>A0AAV5SN13_9BILA</name>
<organism evidence="2 3">
    <name type="scientific">Pristionchus entomophagus</name>
    <dbReference type="NCBI Taxonomy" id="358040"/>
    <lineage>
        <taxon>Eukaryota</taxon>
        <taxon>Metazoa</taxon>
        <taxon>Ecdysozoa</taxon>
        <taxon>Nematoda</taxon>
        <taxon>Chromadorea</taxon>
        <taxon>Rhabditida</taxon>
        <taxon>Rhabditina</taxon>
        <taxon>Diplogasteromorpha</taxon>
        <taxon>Diplogasteroidea</taxon>
        <taxon>Neodiplogasteridae</taxon>
        <taxon>Pristionchus</taxon>
    </lineage>
</organism>
<keyword evidence="3" id="KW-1185">Reference proteome</keyword>
<dbReference type="InterPro" id="IPR025733">
    <property type="entry name" value="PAPs_C"/>
</dbReference>
<sequence>YDWLVKDLEEANKNRAARPWIVSFFHRPFYCSNSDTVECHQFNNHIIRDGFLNMPGLEQLFIEQGVDMAFAGHEHSYERFYPRTPTPDYQEVPEPYHNPAGPIYVVTGAAGCHSLSPFGHPVPFSAVRDTDYGYSRMYIPNATHIHFEENSVQKNAVFDEIWISKDKQTKFEQ</sequence>
<dbReference type="PANTHER" id="PTHR45867">
    <property type="entry name" value="PURPLE ACID PHOSPHATASE"/>
    <property type="match status" value="1"/>
</dbReference>
<dbReference type="Pfam" id="PF14008">
    <property type="entry name" value="Metallophos_C"/>
    <property type="match status" value="1"/>
</dbReference>
<dbReference type="Proteomes" id="UP001432027">
    <property type="component" value="Unassembled WGS sequence"/>
</dbReference>